<dbReference type="SUPFAM" id="SSF55729">
    <property type="entry name" value="Acyl-CoA N-acyltransferases (Nat)"/>
    <property type="match status" value="1"/>
</dbReference>
<proteinExistence type="predicted"/>
<dbReference type="AlphaFoldDB" id="A0A3E0VVG1"/>
<dbReference type="Pfam" id="PF13302">
    <property type="entry name" value="Acetyltransf_3"/>
    <property type="match status" value="1"/>
</dbReference>
<accession>A0A3E0VVG1</accession>
<protein>
    <recommendedName>
        <fullName evidence="1">N-acetyltransferase domain-containing protein</fullName>
    </recommendedName>
</protein>
<reference evidence="2 3" key="1">
    <citation type="submission" date="2017-04" db="EMBL/GenBank/DDBJ databases">
        <title>Comparative genome analysis of Subtercola boreus.</title>
        <authorList>
            <person name="Cho Y.-J."/>
            <person name="Cho A."/>
            <person name="Kim O.-S."/>
            <person name="Lee J.-I."/>
        </authorList>
    </citation>
    <scope>NUCLEOTIDE SEQUENCE [LARGE SCALE GENOMIC DNA]</scope>
    <source>
        <strain evidence="2 3">P27444</strain>
    </source>
</reference>
<dbReference type="Proteomes" id="UP000256709">
    <property type="component" value="Unassembled WGS sequence"/>
</dbReference>
<name>A0A3E0VVG1_9MICO</name>
<evidence type="ECO:0000313" key="2">
    <source>
        <dbReference type="EMBL" id="RFA12817.1"/>
    </source>
</evidence>
<dbReference type="InterPro" id="IPR051531">
    <property type="entry name" value="N-acetyltransferase"/>
</dbReference>
<organism evidence="2 3">
    <name type="scientific">Subtercola boreus</name>
    <dbReference type="NCBI Taxonomy" id="120213"/>
    <lineage>
        <taxon>Bacteria</taxon>
        <taxon>Bacillati</taxon>
        <taxon>Actinomycetota</taxon>
        <taxon>Actinomycetes</taxon>
        <taxon>Micrococcales</taxon>
        <taxon>Microbacteriaceae</taxon>
        <taxon>Subtercola</taxon>
    </lineage>
</organism>
<dbReference type="OrthoDB" id="4403558at2"/>
<dbReference type="InterPro" id="IPR016181">
    <property type="entry name" value="Acyl_CoA_acyltransferase"/>
</dbReference>
<dbReference type="GO" id="GO:0016747">
    <property type="term" value="F:acyltransferase activity, transferring groups other than amino-acyl groups"/>
    <property type="evidence" value="ECO:0007669"/>
    <property type="project" value="InterPro"/>
</dbReference>
<comment type="caution">
    <text evidence="2">The sequence shown here is derived from an EMBL/GenBank/DDBJ whole genome shotgun (WGS) entry which is preliminary data.</text>
</comment>
<dbReference type="PROSITE" id="PS51186">
    <property type="entry name" value="GNAT"/>
    <property type="match status" value="1"/>
</dbReference>
<dbReference type="PANTHER" id="PTHR43792">
    <property type="entry name" value="GNAT FAMILY, PUTATIVE (AFU_ORTHOLOGUE AFUA_3G00765)-RELATED-RELATED"/>
    <property type="match status" value="1"/>
</dbReference>
<sequence>MVDVLADPSLYGFTGGEPPSIQQLRSRYERQVVGLSPDGREQWLNWIVCRLDGPALGFVQATVMSEPALSAEVAWVVAPAHQGQGFASEAAGAVVELLTESVGATTFVAHIHPDHAASQAVARHLGLRPTPESVDGEQRWQS</sequence>
<evidence type="ECO:0000313" key="3">
    <source>
        <dbReference type="Proteomes" id="UP000256709"/>
    </source>
</evidence>
<dbReference type="PANTHER" id="PTHR43792:SF1">
    <property type="entry name" value="N-ACETYLTRANSFERASE DOMAIN-CONTAINING PROTEIN"/>
    <property type="match status" value="1"/>
</dbReference>
<gene>
    <name evidence="2" type="ORF">B7R21_10540</name>
</gene>
<feature type="domain" description="N-acetyltransferase" evidence="1">
    <location>
        <begin position="8"/>
        <end position="142"/>
    </location>
</feature>
<dbReference type="Gene3D" id="3.40.630.30">
    <property type="match status" value="1"/>
</dbReference>
<dbReference type="InterPro" id="IPR000182">
    <property type="entry name" value="GNAT_dom"/>
</dbReference>
<evidence type="ECO:0000259" key="1">
    <source>
        <dbReference type="PROSITE" id="PS51186"/>
    </source>
</evidence>
<dbReference type="CDD" id="cd04301">
    <property type="entry name" value="NAT_SF"/>
    <property type="match status" value="1"/>
</dbReference>
<dbReference type="EMBL" id="NBXA01000021">
    <property type="protein sequence ID" value="RFA12817.1"/>
    <property type="molecule type" value="Genomic_DNA"/>
</dbReference>